<keyword evidence="1" id="KW-0732">Signal</keyword>
<gene>
    <name evidence="2" type="ORF">QBC33DRAFT_591876</name>
</gene>
<organism evidence="2 3">
    <name type="scientific">Phialemonium atrogriseum</name>
    <dbReference type="NCBI Taxonomy" id="1093897"/>
    <lineage>
        <taxon>Eukaryota</taxon>
        <taxon>Fungi</taxon>
        <taxon>Dikarya</taxon>
        <taxon>Ascomycota</taxon>
        <taxon>Pezizomycotina</taxon>
        <taxon>Sordariomycetes</taxon>
        <taxon>Sordariomycetidae</taxon>
        <taxon>Cephalothecales</taxon>
        <taxon>Cephalothecaceae</taxon>
        <taxon>Phialemonium</taxon>
    </lineage>
</organism>
<evidence type="ECO:0000313" key="2">
    <source>
        <dbReference type="EMBL" id="KAK1771496.1"/>
    </source>
</evidence>
<keyword evidence="3" id="KW-1185">Reference proteome</keyword>
<comment type="caution">
    <text evidence="2">The sequence shown here is derived from an EMBL/GenBank/DDBJ whole genome shotgun (WGS) entry which is preliminary data.</text>
</comment>
<evidence type="ECO:0008006" key="4">
    <source>
        <dbReference type="Google" id="ProtNLM"/>
    </source>
</evidence>
<evidence type="ECO:0000256" key="1">
    <source>
        <dbReference type="SAM" id="SignalP"/>
    </source>
</evidence>
<dbReference type="Proteomes" id="UP001244011">
    <property type="component" value="Unassembled WGS sequence"/>
</dbReference>
<protein>
    <recommendedName>
        <fullName evidence="4">AA1-like domain-containing protein</fullName>
    </recommendedName>
</protein>
<proteinExistence type="predicted"/>
<dbReference type="EMBL" id="MU838998">
    <property type="protein sequence ID" value="KAK1771496.1"/>
    <property type="molecule type" value="Genomic_DNA"/>
</dbReference>
<dbReference type="GeneID" id="85314850"/>
<feature type="signal peptide" evidence="1">
    <location>
        <begin position="1"/>
        <end position="16"/>
    </location>
</feature>
<dbReference type="AlphaFoldDB" id="A0AAJ0C7P5"/>
<feature type="chain" id="PRO_5042462657" description="AA1-like domain-containing protein" evidence="1">
    <location>
        <begin position="17"/>
        <end position="522"/>
    </location>
</feature>
<name>A0AAJ0C7P5_9PEZI</name>
<sequence length="522" mass="57460">MHLAWFMLLWLPLVAATSGRNLPRQYDDPSGSDIDCKQLSLTEPRWYIYDPRYTLHNYSTGGTHGDAGFGAYNLATNETFDCLVTDINLTVTGNDIQWYNCSIPNAQFSFDLTAQVLGLRESWTCDNAPTIKFSGNGTAAIPMALGCGTDTDYFCLYGNTEIRAQLFSPLNINPYEPWTPRIPYEYPEHCVERSYYPTWEINDLVYDHAAEEPSLSFNLTNLSNGNKLPCATSANESETRGSFHKAVWLDCGPEESSGEIAEGGVSGTKILFDRDYSLLGVQQTWRCLDNDTDETHIVSPSIFSGLGYAVSGLNCTNAAPYDGSIDSSPAKYTCSLPATNVPGYRSDDVPKIIPHTSYTHSCTIHSMNNTSMVLKEYHIESLEDDQAQGSFTIFNPGPGDEYGISNIPVLADGAWHECGGGAHSLPWQLLSCQYLYDRTTNKIGFQLQWNCDDRDPYHALVFSATAAGEFPEDLCKTTTQADSTVTSCSLPANSTGGQLEISALNWTTTGSPMDRGPLLPWV</sequence>
<reference evidence="2" key="1">
    <citation type="submission" date="2023-06" db="EMBL/GenBank/DDBJ databases">
        <title>Genome-scale phylogeny and comparative genomics of the fungal order Sordariales.</title>
        <authorList>
            <consortium name="Lawrence Berkeley National Laboratory"/>
            <person name="Hensen N."/>
            <person name="Bonometti L."/>
            <person name="Westerberg I."/>
            <person name="Brannstrom I.O."/>
            <person name="Guillou S."/>
            <person name="Cros-Aarteil S."/>
            <person name="Calhoun S."/>
            <person name="Haridas S."/>
            <person name="Kuo A."/>
            <person name="Mondo S."/>
            <person name="Pangilinan J."/>
            <person name="Riley R."/>
            <person name="Labutti K."/>
            <person name="Andreopoulos B."/>
            <person name="Lipzen A."/>
            <person name="Chen C."/>
            <person name="Yanf M."/>
            <person name="Daum C."/>
            <person name="Ng V."/>
            <person name="Clum A."/>
            <person name="Steindorff A."/>
            <person name="Ohm R."/>
            <person name="Martin F."/>
            <person name="Silar P."/>
            <person name="Natvig D."/>
            <person name="Lalanne C."/>
            <person name="Gautier V."/>
            <person name="Ament-Velasquez S.L."/>
            <person name="Kruys A."/>
            <person name="Hutchinson M.I."/>
            <person name="Powell A.J."/>
            <person name="Barry K."/>
            <person name="Miller A.N."/>
            <person name="Grigoriev I.V."/>
            <person name="Debuchy R."/>
            <person name="Gladieux P."/>
            <person name="Thoren M.H."/>
            <person name="Johannesson H."/>
        </authorList>
    </citation>
    <scope>NUCLEOTIDE SEQUENCE</scope>
    <source>
        <strain evidence="2">8032-3</strain>
    </source>
</reference>
<dbReference type="RefSeq" id="XP_060287709.1">
    <property type="nucleotide sequence ID" value="XM_060431663.1"/>
</dbReference>
<evidence type="ECO:0000313" key="3">
    <source>
        <dbReference type="Proteomes" id="UP001244011"/>
    </source>
</evidence>
<accession>A0AAJ0C7P5</accession>